<proteinExistence type="predicted"/>
<evidence type="ECO:0008006" key="3">
    <source>
        <dbReference type="Google" id="ProtNLM"/>
    </source>
</evidence>
<sequence length="227" mass="26261">MSTPENPTILDLKKVKTAFQEHEARFYELRGHIISCARKIKIFMLIVDYKQKSTAMYGEPFWGWLQMETICPEIMLSCCRLAEGLSKYILDFLKLILPQDLAIALIKNSQLKQGTKALNKTAKEFELFRNKRAAHIECIAISPITFDIKILYDNLGTIDSSLDYIAHFLVNPHLIAEERWDVYKIGESQDLDNLEEYFNGDHAIQACTSILNYLHHETQKPTFTEIE</sequence>
<evidence type="ECO:0000313" key="2">
    <source>
        <dbReference type="Proteomes" id="UP001320170"/>
    </source>
</evidence>
<gene>
    <name evidence="1" type="ORF">LXO92_12165</name>
</gene>
<organism evidence="1 2">
    <name type="scientific">Legionella resiliens</name>
    <dbReference type="NCBI Taxonomy" id="2905958"/>
    <lineage>
        <taxon>Bacteria</taxon>
        <taxon>Pseudomonadati</taxon>
        <taxon>Pseudomonadota</taxon>
        <taxon>Gammaproteobacteria</taxon>
        <taxon>Legionellales</taxon>
        <taxon>Legionellaceae</taxon>
        <taxon>Legionella</taxon>
    </lineage>
</organism>
<name>A0ABS8X7H0_9GAMM</name>
<evidence type="ECO:0000313" key="1">
    <source>
        <dbReference type="EMBL" id="MCE3533135.1"/>
    </source>
</evidence>
<reference evidence="1 2" key="1">
    <citation type="journal article" date="2024" name="Pathogens">
        <title>Characterization of a Novel Species of Legionella Isolated from a Healthcare Facility: Legionella resiliens sp. nov.</title>
        <authorList>
            <person name="Cristino S."/>
            <person name="Pascale M.R."/>
            <person name="Marino F."/>
            <person name="Derelitto C."/>
            <person name="Salaris S."/>
            <person name="Orsini M."/>
            <person name="Squarzoni S."/>
            <person name="Grottola A."/>
            <person name="Girolamini L."/>
        </authorList>
    </citation>
    <scope>NUCLEOTIDE SEQUENCE [LARGE SCALE GENOMIC DNA]</scope>
    <source>
        <strain evidence="1 2">8cVS16</strain>
    </source>
</reference>
<dbReference type="RefSeq" id="WP_232891046.1">
    <property type="nucleotide sequence ID" value="NZ_JAJSPM010000008.1"/>
</dbReference>
<keyword evidence="2" id="KW-1185">Reference proteome</keyword>
<comment type="caution">
    <text evidence="1">The sequence shown here is derived from an EMBL/GenBank/DDBJ whole genome shotgun (WGS) entry which is preliminary data.</text>
</comment>
<protein>
    <recommendedName>
        <fullName evidence="3">HEPN AbiU2-like domain-containing protein</fullName>
    </recommendedName>
</protein>
<accession>A0ABS8X7H0</accession>
<dbReference type="EMBL" id="JAJTND010000004">
    <property type="protein sequence ID" value="MCE3533135.1"/>
    <property type="molecule type" value="Genomic_DNA"/>
</dbReference>
<dbReference type="Proteomes" id="UP001320170">
    <property type="component" value="Unassembled WGS sequence"/>
</dbReference>